<dbReference type="InterPro" id="IPR001633">
    <property type="entry name" value="EAL_dom"/>
</dbReference>
<keyword evidence="3" id="KW-1185">Reference proteome</keyword>
<reference evidence="2 3" key="1">
    <citation type="journal article" date="2015" name="Genome Announc.">
        <title>Draft Genome Sequence of Filamentous Marine Cyanobacterium Lyngbya confervoides Strain BDU141951.</title>
        <authorList>
            <person name="Chandrababunaidu M.M."/>
            <person name="Sen D."/>
            <person name="Tripathy S."/>
        </authorList>
    </citation>
    <scope>NUCLEOTIDE SEQUENCE [LARGE SCALE GENOMIC DNA]</scope>
    <source>
        <strain evidence="2 3">BDU141951</strain>
    </source>
</reference>
<protein>
    <recommendedName>
        <fullName evidence="1">EAL domain-containing protein</fullName>
    </recommendedName>
</protein>
<dbReference type="EMBL" id="JTHE03000106">
    <property type="protein sequence ID" value="MCM1984912.1"/>
    <property type="molecule type" value="Genomic_DNA"/>
</dbReference>
<dbReference type="PROSITE" id="PS50883">
    <property type="entry name" value="EAL"/>
    <property type="match status" value="1"/>
</dbReference>
<evidence type="ECO:0000313" key="2">
    <source>
        <dbReference type="EMBL" id="MCM1984912.1"/>
    </source>
</evidence>
<sequence>MLHLGIICLKKGSLVRAKQIKIVSCLEGDHILTSMCDYPSSFKKYNVGQTVIVDIDHSLSIKYIEAASKHALSIISRNADTTTFQNIKKNDFQRIDLEESRVLLDRSKQNQSNIINYNAIRRMRISQGLNRVNINKLPDQYNENELGPYEISLPHASVDGLQLQEHKLPTLKYESILDVDTKNIVGVHACCYNKLFPVDRNRDHPKAQLDLKNHKFILVRKVIEKLNSWHRLGYAPLYITLDLSFINPDILDIDFFKTIRSYQNVNNLRLKYFDVQLLSNFDMQRKYHGVDTSIYDVAFNLELEILRFNEDNFLEILENRCIKIISLNVKRFNCFTNNSDNKITNNLKNIIQLTRLYNIDFLCTGIEHLQELKLLQSLGCNLFRGTLIDPPLSESEMSDVLAANWFARRRDLKKQS</sequence>
<feature type="domain" description="EAL" evidence="1">
    <location>
        <begin position="150"/>
        <end position="405"/>
    </location>
</feature>
<evidence type="ECO:0000259" key="1">
    <source>
        <dbReference type="PROSITE" id="PS50883"/>
    </source>
</evidence>
<organism evidence="2 3">
    <name type="scientific">Lyngbya confervoides BDU141951</name>
    <dbReference type="NCBI Taxonomy" id="1574623"/>
    <lineage>
        <taxon>Bacteria</taxon>
        <taxon>Bacillati</taxon>
        <taxon>Cyanobacteriota</taxon>
        <taxon>Cyanophyceae</taxon>
        <taxon>Oscillatoriophycideae</taxon>
        <taxon>Oscillatoriales</taxon>
        <taxon>Microcoleaceae</taxon>
        <taxon>Lyngbya</taxon>
    </lineage>
</organism>
<dbReference type="Gene3D" id="3.20.20.450">
    <property type="entry name" value="EAL domain"/>
    <property type="match status" value="1"/>
</dbReference>
<dbReference type="Proteomes" id="UP000031561">
    <property type="component" value="Unassembled WGS sequence"/>
</dbReference>
<dbReference type="InterPro" id="IPR035919">
    <property type="entry name" value="EAL_sf"/>
</dbReference>
<proteinExistence type="predicted"/>
<gene>
    <name evidence="2" type="ORF">QQ91_0018985</name>
</gene>
<comment type="caution">
    <text evidence="2">The sequence shown here is derived from an EMBL/GenBank/DDBJ whole genome shotgun (WGS) entry which is preliminary data.</text>
</comment>
<accession>A0ABD4T9A9</accession>
<name>A0ABD4T9A9_9CYAN</name>
<dbReference type="SUPFAM" id="SSF141868">
    <property type="entry name" value="EAL domain-like"/>
    <property type="match status" value="1"/>
</dbReference>
<dbReference type="RefSeq" id="WP_166277421.1">
    <property type="nucleotide sequence ID" value="NZ_JTHE03000106.1"/>
</dbReference>
<dbReference type="AlphaFoldDB" id="A0ABD4T9A9"/>
<evidence type="ECO:0000313" key="3">
    <source>
        <dbReference type="Proteomes" id="UP000031561"/>
    </source>
</evidence>